<keyword evidence="4" id="KW-1185">Reference proteome</keyword>
<dbReference type="PANTHER" id="PTHR31860">
    <property type="entry name" value="HEAT-INDUCIBLE TRANSCRIPTION REPRESSOR (DUF639)-RELATED"/>
    <property type="match status" value="1"/>
</dbReference>
<dbReference type="PANTHER" id="PTHR31860:SF5">
    <property type="entry name" value="ARGH (DUF639)"/>
    <property type="match status" value="1"/>
</dbReference>
<accession>A0A4D6M9K0</accession>
<sequence>MAMKLKYVSSIAEDVIRRCAQKLDTSVESLVDDFERGWKPEMGDYCKNLIEFCSGKAVNEMCPNIKENIYDGSFSRLTYDMMLAWERPSYFDDQELSEPTAKEKEETKEEKKEEKKITKKTTEEQDDIPLFYSDIMPLLVNDEPNVGEDSFVWLGSLVPLVADVASGRFTFETLTASTGYRLHFPAYDKFLKEMDKCIRHLKKQAKPNGVELAEDEYILHVDGTVVSQRVVRHIGTQSWPGRLTLTNYCLYFEASGVIKYEDALKIDLSKNVEQSVNPGATGPWGAQLYDKAIVYESADLSETVVLEFPELTSSTRRDHWLALVREIMLLHRFLSKYQIKNPVQTWEMHARTMLGIIRLHAAREMLRISPPVPTKFLIFSLYNEIPKGDFVLEELADSLKKNNYSHSSSASSILSSMNISKIIASDVITDEPPSHADESVYDLEGEPSLETAIQQSREEEREILIAKATTEELKEEGVIDSVLVITELLKPLKIVVPWCRQIFSWERPLLTLAVLTASLVITYMEWVGKTFAVLLIWAIRKMLVARRNKIYEKHMEIVVSRSNMASDQSTLESIVSAQQGLYTVHEMMQIANIAMLKIWSILISKAEKHANLVMVAMGVLAVLLAVIPFKFFLMGLIIQSFTMTLGKPSETGNRRLREWWDAIPIVPIRVVDDVPYSGDEKIGH</sequence>
<dbReference type="EMBL" id="CP039350">
    <property type="protein sequence ID" value="QCD97380.1"/>
    <property type="molecule type" value="Genomic_DNA"/>
</dbReference>
<keyword evidence="2" id="KW-1133">Transmembrane helix</keyword>
<evidence type="ECO:0000256" key="2">
    <source>
        <dbReference type="SAM" id="Phobius"/>
    </source>
</evidence>
<dbReference type="AlphaFoldDB" id="A0A4D6M9K0"/>
<gene>
    <name evidence="3" type="ORF">DEO72_LG6g2090</name>
</gene>
<organism evidence="3 4">
    <name type="scientific">Vigna unguiculata</name>
    <name type="common">Cowpea</name>
    <dbReference type="NCBI Taxonomy" id="3917"/>
    <lineage>
        <taxon>Eukaryota</taxon>
        <taxon>Viridiplantae</taxon>
        <taxon>Streptophyta</taxon>
        <taxon>Embryophyta</taxon>
        <taxon>Tracheophyta</taxon>
        <taxon>Spermatophyta</taxon>
        <taxon>Magnoliopsida</taxon>
        <taxon>eudicotyledons</taxon>
        <taxon>Gunneridae</taxon>
        <taxon>Pentapetalae</taxon>
        <taxon>rosids</taxon>
        <taxon>fabids</taxon>
        <taxon>Fabales</taxon>
        <taxon>Fabaceae</taxon>
        <taxon>Papilionoideae</taxon>
        <taxon>50 kb inversion clade</taxon>
        <taxon>NPAAA clade</taxon>
        <taxon>indigoferoid/millettioid clade</taxon>
        <taxon>Phaseoleae</taxon>
        <taxon>Vigna</taxon>
    </lineage>
</organism>
<feature type="transmembrane region" description="Helical" evidence="2">
    <location>
        <begin position="509"/>
        <end position="539"/>
    </location>
</feature>
<evidence type="ECO:0000313" key="3">
    <source>
        <dbReference type="EMBL" id="QCD97380.1"/>
    </source>
</evidence>
<evidence type="ECO:0000313" key="4">
    <source>
        <dbReference type="Proteomes" id="UP000501690"/>
    </source>
</evidence>
<reference evidence="3 4" key="1">
    <citation type="submission" date="2019-04" db="EMBL/GenBank/DDBJ databases">
        <title>An improved genome assembly and genetic linkage map for asparagus bean, Vigna unguiculata ssp. sesquipedialis.</title>
        <authorList>
            <person name="Xia Q."/>
            <person name="Zhang R."/>
            <person name="Dong Y."/>
        </authorList>
    </citation>
    <scope>NUCLEOTIDE SEQUENCE [LARGE SCALE GENOMIC DNA]</scope>
    <source>
        <tissue evidence="3">Leaf</tissue>
    </source>
</reference>
<keyword evidence="2" id="KW-0472">Membrane</keyword>
<protein>
    <submittedName>
        <fullName evidence="3">Uncharacterized protein</fullName>
    </submittedName>
</protein>
<dbReference type="Proteomes" id="UP000501690">
    <property type="component" value="Linkage Group LG6"/>
</dbReference>
<proteinExistence type="predicted"/>
<dbReference type="Pfam" id="PF04842">
    <property type="entry name" value="DUF639"/>
    <property type="match status" value="1"/>
</dbReference>
<feature type="region of interest" description="Disordered" evidence="1">
    <location>
        <begin position="95"/>
        <end position="120"/>
    </location>
</feature>
<keyword evidence="2" id="KW-0812">Transmembrane</keyword>
<evidence type="ECO:0000256" key="1">
    <source>
        <dbReference type="SAM" id="MobiDB-lite"/>
    </source>
</evidence>
<dbReference type="InterPro" id="IPR006927">
    <property type="entry name" value="DUF639"/>
</dbReference>
<name>A0A4D6M9K0_VIGUN</name>
<feature type="compositionally biased region" description="Basic and acidic residues" evidence="1">
    <location>
        <begin position="100"/>
        <end position="120"/>
    </location>
</feature>
<feature type="transmembrane region" description="Helical" evidence="2">
    <location>
        <begin position="612"/>
        <end position="638"/>
    </location>
</feature>